<dbReference type="PROSITE" id="PS51257">
    <property type="entry name" value="PROKAR_LIPOPROTEIN"/>
    <property type="match status" value="1"/>
</dbReference>
<evidence type="ECO:0000256" key="1">
    <source>
        <dbReference type="SAM" id="Phobius"/>
    </source>
</evidence>
<comment type="caution">
    <text evidence="2">The sequence shown here is derived from an EMBL/GenBank/DDBJ whole genome shotgun (WGS) entry which is preliminary data.</text>
</comment>
<keyword evidence="1" id="KW-1133">Transmembrane helix</keyword>
<protein>
    <submittedName>
        <fullName evidence="2">Lipoprotein</fullName>
    </submittedName>
</protein>
<keyword evidence="1" id="KW-0472">Membrane</keyword>
<evidence type="ECO:0000313" key="2">
    <source>
        <dbReference type="EMBL" id="ERJ11671.1"/>
    </source>
</evidence>
<reference evidence="2 3" key="2">
    <citation type="journal article" date="2013" name="PLoS ONE">
        <title>INDIGO - INtegrated Data Warehouse of MIcrobial GenOmes with Examples from the Red Sea Extremophiles.</title>
        <authorList>
            <person name="Alam I."/>
            <person name="Antunes A."/>
            <person name="Kamau A.A."/>
            <person name="Ba Alawi W."/>
            <person name="Kalkatawi M."/>
            <person name="Stingl U."/>
            <person name="Bajic V.B."/>
        </authorList>
    </citation>
    <scope>NUCLEOTIDE SEQUENCE [LARGE SCALE GENOMIC DNA]</scope>
    <source>
        <strain evidence="2 3">SSD-17B</strain>
    </source>
</reference>
<keyword evidence="2" id="KW-0449">Lipoprotein</keyword>
<dbReference type="OrthoDB" id="2935669at2"/>
<gene>
    <name evidence="2" type="ORF">HLPCO_002372</name>
</gene>
<dbReference type="Proteomes" id="UP000005707">
    <property type="component" value="Unassembled WGS sequence"/>
</dbReference>
<reference evidence="2 3" key="1">
    <citation type="journal article" date="2011" name="J. Bacteriol.">
        <title>Genome sequence of Haloplasma contractile, an unusual contractile bacterium from a deep-sea anoxic brine lake.</title>
        <authorList>
            <person name="Antunes A."/>
            <person name="Alam I."/>
            <person name="El Dorry H."/>
            <person name="Siam R."/>
            <person name="Robertson A."/>
            <person name="Bajic V.B."/>
            <person name="Stingl U."/>
        </authorList>
    </citation>
    <scope>NUCLEOTIDE SEQUENCE [LARGE SCALE GENOMIC DNA]</scope>
    <source>
        <strain evidence="2 3">SSD-17B</strain>
    </source>
</reference>
<feature type="transmembrane region" description="Helical" evidence="1">
    <location>
        <begin position="12"/>
        <end position="29"/>
    </location>
</feature>
<name>U2EA00_9MOLU</name>
<dbReference type="InParanoid" id="U2EA00"/>
<keyword evidence="1" id="KW-0812">Transmembrane</keyword>
<proteinExistence type="predicted"/>
<dbReference type="AlphaFoldDB" id="U2EA00"/>
<dbReference type="RefSeq" id="WP_008825392.1">
    <property type="nucleotide sequence ID" value="NZ_AFNU02000009.1"/>
</dbReference>
<evidence type="ECO:0000313" key="3">
    <source>
        <dbReference type="Proteomes" id="UP000005707"/>
    </source>
</evidence>
<dbReference type="EMBL" id="AFNU02000009">
    <property type="protein sequence ID" value="ERJ11671.1"/>
    <property type="molecule type" value="Genomic_DNA"/>
</dbReference>
<accession>U2EA00</accession>
<keyword evidence="3" id="KW-1185">Reference proteome</keyword>
<sequence length="99" mass="11727">MHERKLSFNGNYIYIFFVLLALSGCAIFKDDSPYPSGGRDTEIEFGDRRFVFLLGYTEIKTGNLYKKWNLYDRKNRNSIEDNVFKYKELNPYVYTIGLD</sequence>
<organism evidence="2 3">
    <name type="scientific">Haloplasma contractile SSD-17B</name>
    <dbReference type="NCBI Taxonomy" id="1033810"/>
    <lineage>
        <taxon>Bacteria</taxon>
        <taxon>Bacillati</taxon>
        <taxon>Mycoplasmatota</taxon>
        <taxon>Mollicutes</taxon>
        <taxon>Haloplasmatales</taxon>
        <taxon>Haloplasmataceae</taxon>
        <taxon>Haloplasma</taxon>
    </lineage>
</organism>